<evidence type="ECO:0000313" key="9">
    <source>
        <dbReference type="Proteomes" id="UP000590811"/>
    </source>
</evidence>
<gene>
    <name evidence="4" type="primary">mshD</name>
    <name evidence="7" type="ORF">DFJ68_0189</name>
    <name evidence="6" type="ORF">FHW14_001904</name>
</gene>
<comment type="catalytic activity">
    <reaction evidence="4">
        <text>1D-myo-inositol 2-(L-cysteinylamino)-2-deoxy-alpha-D-glucopyranoside + acetyl-CoA = mycothiol + CoA + H(+)</text>
        <dbReference type="Rhea" id="RHEA:26172"/>
        <dbReference type="ChEBI" id="CHEBI:15378"/>
        <dbReference type="ChEBI" id="CHEBI:16768"/>
        <dbReference type="ChEBI" id="CHEBI:57287"/>
        <dbReference type="ChEBI" id="CHEBI:57288"/>
        <dbReference type="ChEBI" id="CHEBI:58887"/>
        <dbReference type="EC" id="2.3.1.189"/>
    </reaction>
</comment>
<dbReference type="GO" id="GO:0035447">
    <property type="term" value="F:mycothiol synthase activity"/>
    <property type="evidence" value="ECO:0007669"/>
    <property type="project" value="UniProtKB-UniRule"/>
</dbReference>
<dbReference type="PANTHER" id="PTHR43617:SF31">
    <property type="entry name" value="MYCOTHIOL ACETYLTRANSFERASE"/>
    <property type="match status" value="1"/>
</dbReference>
<accession>A0A495XT74</accession>
<feature type="binding site" evidence="4">
    <location>
        <position position="247"/>
    </location>
    <ligand>
        <name>1D-myo-inositol 2-(L-cysteinylamino)-2-deoxy-alpha-D-glucopyranoside</name>
        <dbReference type="ChEBI" id="CHEBI:58887"/>
    </ligand>
</feature>
<dbReference type="NCBIfam" id="TIGR03448">
    <property type="entry name" value="mycothiol_MshD"/>
    <property type="match status" value="1"/>
</dbReference>
<dbReference type="PANTHER" id="PTHR43617">
    <property type="entry name" value="L-AMINO ACID N-ACETYLTRANSFERASE"/>
    <property type="match status" value="1"/>
</dbReference>
<dbReference type="InterPro" id="IPR050276">
    <property type="entry name" value="MshD_Acetyltransferase"/>
</dbReference>
<dbReference type="InterPro" id="IPR016181">
    <property type="entry name" value="Acyl_CoA_acyltransferase"/>
</dbReference>
<dbReference type="OrthoDB" id="3208058at2"/>
<evidence type="ECO:0000256" key="4">
    <source>
        <dbReference type="HAMAP-Rule" id="MF_01698"/>
    </source>
</evidence>
<keyword evidence="3 4" id="KW-0012">Acyltransferase</keyword>
<reference evidence="6 9" key="2">
    <citation type="submission" date="2020-08" db="EMBL/GenBank/DDBJ databases">
        <title>Genomic Encyclopedia of Type Strains, Phase IV (KMG-V): Genome sequencing to study the core and pangenomes of soil and plant-associated prokaryotes.</title>
        <authorList>
            <person name="Whitman W."/>
        </authorList>
    </citation>
    <scope>NUCLEOTIDE SEQUENCE [LARGE SCALE GENOMIC DNA]</scope>
    <source>
        <strain evidence="6 9">B3ACCR2</strain>
    </source>
</reference>
<feature type="binding site" evidence="4">
    <location>
        <begin position="112"/>
        <end position="117"/>
    </location>
    <ligand>
        <name>acetyl-CoA</name>
        <dbReference type="ChEBI" id="CHEBI:57288"/>
        <label>1</label>
    </ligand>
</feature>
<dbReference type="InterPro" id="IPR017813">
    <property type="entry name" value="Mycothiol_AcTrfase"/>
</dbReference>
<name>A0A495XT74_9MICO</name>
<dbReference type="PIRSF" id="PIRSF021524">
    <property type="entry name" value="MSH_acetyltransferase"/>
    <property type="match status" value="1"/>
</dbReference>
<dbReference type="InterPro" id="IPR000182">
    <property type="entry name" value="GNAT_dom"/>
</dbReference>
<comment type="subunit">
    <text evidence="4">Monomer.</text>
</comment>
<evidence type="ECO:0000313" key="6">
    <source>
        <dbReference type="EMBL" id="MBB2986739.1"/>
    </source>
</evidence>
<dbReference type="SUPFAM" id="SSF55729">
    <property type="entry name" value="Acyl-CoA N-acyltransferases (Nat)"/>
    <property type="match status" value="1"/>
</dbReference>
<dbReference type="EC" id="2.3.1.189" evidence="4"/>
<dbReference type="Pfam" id="PF00583">
    <property type="entry name" value="Acetyltransf_1"/>
    <property type="match status" value="1"/>
</dbReference>
<dbReference type="Proteomes" id="UP000278440">
    <property type="component" value="Unassembled WGS sequence"/>
</dbReference>
<dbReference type="AlphaFoldDB" id="A0A495XT74"/>
<dbReference type="GO" id="GO:0010125">
    <property type="term" value="P:mycothiol biosynthetic process"/>
    <property type="evidence" value="ECO:0007669"/>
    <property type="project" value="UniProtKB-UniRule"/>
</dbReference>
<organism evidence="7 8">
    <name type="scientific">Terracoccus luteus</name>
    <dbReference type="NCBI Taxonomy" id="53356"/>
    <lineage>
        <taxon>Bacteria</taxon>
        <taxon>Bacillati</taxon>
        <taxon>Actinomycetota</taxon>
        <taxon>Actinomycetes</taxon>
        <taxon>Micrococcales</taxon>
        <taxon>Intrasporangiaceae</taxon>
        <taxon>Terracoccus</taxon>
    </lineage>
</organism>
<dbReference type="GO" id="GO:0008999">
    <property type="term" value="F:protein-N-terminal-alanine acetyltransferase activity"/>
    <property type="evidence" value="ECO:0007669"/>
    <property type="project" value="TreeGrafter"/>
</dbReference>
<dbReference type="Gene3D" id="3.40.630.30">
    <property type="match status" value="1"/>
</dbReference>
<protein>
    <recommendedName>
        <fullName evidence="4">Mycothiol acetyltransferase</fullName>
        <shortName evidence="4">MSH acetyltransferase</shortName>
        <ecNumber evidence="4">2.3.1.189</ecNumber>
    </recommendedName>
    <alternativeName>
        <fullName evidence="4">Mycothiol synthase</fullName>
    </alternativeName>
</protein>
<dbReference type="PROSITE" id="PS51186">
    <property type="entry name" value="GNAT"/>
    <property type="match status" value="1"/>
</dbReference>
<evidence type="ECO:0000313" key="8">
    <source>
        <dbReference type="Proteomes" id="UP000278440"/>
    </source>
</evidence>
<evidence type="ECO:0000256" key="1">
    <source>
        <dbReference type="ARBA" id="ARBA00022679"/>
    </source>
</evidence>
<sequence>MPDETAVPAPSTDAGGPAAEVRATGALTAADVQAVTRLTTTASEVDGSAPLSEQFRLAVREPAEGDPTGVVHVLARRGDALVGYAQVQPGAVTADGPEPPAAELVVDPGARRRGVGTALLQALPPEVRLWSHAAGAAGDVASAFASARGLEPVRSLHVMARSLVDGPSWGAPDVPEGFAVRTFEPGRDEDRWVAVNAAAFAHHPEQGGLTRADLEERMAQPWFDAAGFLLVTPGGDPDRIAAFHWTKVDPPEGDVGEVYVVGVHPGEQGHGLGRVVTVLGLDHLAGRGLREVELYVDEDNVAAVRTYTRLGFVDREVHRQFARRDA</sequence>
<keyword evidence="8" id="KW-1185">Reference proteome</keyword>
<evidence type="ECO:0000256" key="2">
    <source>
        <dbReference type="ARBA" id="ARBA00022737"/>
    </source>
</evidence>
<feature type="binding site" evidence="4">
    <location>
        <position position="205"/>
    </location>
    <ligand>
        <name>1D-myo-inositol 2-(L-cysteinylamino)-2-deoxy-alpha-D-glucopyranoside</name>
        <dbReference type="ChEBI" id="CHEBI:58887"/>
    </ligand>
</feature>
<feature type="domain" description="N-acetyltransferase" evidence="5">
    <location>
        <begin position="178"/>
        <end position="326"/>
    </location>
</feature>
<comment type="caution">
    <text evidence="7">The sequence shown here is derived from an EMBL/GenBank/DDBJ whole genome shotgun (WGS) entry which is preliminary data.</text>
</comment>
<dbReference type="RefSeq" id="WP_121030275.1">
    <property type="nucleotide sequence ID" value="NZ_JACHVT010000004.1"/>
</dbReference>
<keyword evidence="1 4" id="KW-0808">Transferase</keyword>
<feature type="binding site" evidence="4">
    <location>
        <begin position="104"/>
        <end position="106"/>
    </location>
    <ligand>
        <name>acetyl-CoA</name>
        <dbReference type="ChEBI" id="CHEBI:57288"/>
        <label>1</label>
    </ligand>
</feature>
<evidence type="ECO:0000256" key="3">
    <source>
        <dbReference type="ARBA" id="ARBA00023315"/>
    </source>
</evidence>
<proteinExistence type="inferred from homology"/>
<dbReference type="Pfam" id="PF13508">
    <property type="entry name" value="Acetyltransf_7"/>
    <property type="match status" value="1"/>
</dbReference>
<dbReference type="CDD" id="cd04301">
    <property type="entry name" value="NAT_SF"/>
    <property type="match status" value="2"/>
</dbReference>
<feature type="binding site" evidence="4">
    <location>
        <begin position="268"/>
        <end position="274"/>
    </location>
    <ligand>
        <name>acetyl-CoA</name>
        <dbReference type="ChEBI" id="CHEBI:57288"/>
        <label>2</label>
    </ligand>
</feature>
<dbReference type="HAMAP" id="MF_01698">
    <property type="entry name" value="MshD"/>
    <property type="match status" value="1"/>
</dbReference>
<feature type="binding site" evidence="4">
    <location>
        <position position="53"/>
    </location>
    <ligand>
        <name>1D-myo-inositol 2-(L-cysteinylamino)-2-deoxy-alpha-D-glucopyranoside</name>
        <dbReference type="ChEBI" id="CHEBI:58887"/>
    </ligand>
</feature>
<keyword evidence="2 4" id="KW-0677">Repeat</keyword>
<evidence type="ECO:0000259" key="5">
    <source>
        <dbReference type="PROSITE" id="PS51186"/>
    </source>
</evidence>
<dbReference type="Proteomes" id="UP000590811">
    <property type="component" value="Unassembled WGS sequence"/>
</dbReference>
<dbReference type="EMBL" id="JACHVT010000004">
    <property type="protein sequence ID" value="MBB2986739.1"/>
    <property type="molecule type" value="Genomic_DNA"/>
</dbReference>
<comment type="function">
    <text evidence="4">Catalyzes the transfer of acetyl from acetyl-CoA to desacetylmycothiol (Cys-GlcN-Ins) to form mycothiol.</text>
</comment>
<feature type="binding site" evidence="4">
    <location>
        <position position="295"/>
    </location>
    <ligand>
        <name>1D-myo-inositol 2-(L-cysteinylamino)-2-deoxy-alpha-D-glucopyranoside</name>
        <dbReference type="ChEBI" id="CHEBI:58887"/>
    </ligand>
</feature>
<reference evidence="7 8" key="1">
    <citation type="submission" date="2018-10" db="EMBL/GenBank/DDBJ databases">
        <title>Sequencing the genomes of 1000 actinobacteria strains.</title>
        <authorList>
            <person name="Klenk H.-P."/>
        </authorList>
    </citation>
    <scope>NUCLEOTIDE SEQUENCE [LARGE SCALE GENOMIC DNA]</scope>
    <source>
        <strain evidence="7 8">DSM 44267</strain>
    </source>
</reference>
<comment type="similarity">
    <text evidence="4">Belongs to the acetyltransferase family. MshD subfamily.</text>
</comment>
<feature type="binding site" evidence="4">
    <location>
        <begin position="300"/>
        <end position="305"/>
    </location>
    <ligand>
        <name>acetyl-CoA</name>
        <dbReference type="ChEBI" id="CHEBI:57288"/>
        <label>2</label>
    </ligand>
</feature>
<evidence type="ECO:0000313" key="7">
    <source>
        <dbReference type="EMBL" id="RKT76789.1"/>
    </source>
</evidence>
<dbReference type="EMBL" id="RBXT01000001">
    <property type="protein sequence ID" value="RKT76789.1"/>
    <property type="molecule type" value="Genomic_DNA"/>
</dbReference>
<feature type="binding site" evidence="4">
    <location>
        <begin position="261"/>
        <end position="263"/>
    </location>
    <ligand>
        <name>acetyl-CoA</name>
        <dbReference type="ChEBI" id="CHEBI:57288"/>
        <label>2</label>
    </ligand>
</feature>
<feature type="binding site" evidence="4">
    <location>
        <position position="257"/>
    </location>
    <ligand>
        <name>1D-myo-inositol 2-(L-cysteinylamino)-2-deoxy-alpha-D-glucopyranoside</name>
        <dbReference type="ChEBI" id="CHEBI:58887"/>
    </ligand>
</feature>